<feature type="compositionally biased region" description="Basic and acidic residues" evidence="1">
    <location>
        <begin position="146"/>
        <end position="163"/>
    </location>
</feature>
<gene>
    <name evidence="2" type="ORF">ADUPG1_000252</name>
</gene>
<evidence type="ECO:0008006" key="4">
    <source>
        <dbReference type="Google" id="ProtNLM"/>
    </source>
</evidence>
<dbReference type="Gene3D" id="4.10.60.10">
    <property type="entry name" value="Zinc finger, CCHC-type"/>
    <property type="match status" value="1"/>
</dbReference>
<accession>A0ABQ5K5L4</accession>
<dbReference type="CDD" id="cd00303">
    <property type="entry name" value="retropepsin_like"/>
    <property type="match status" value="1"/>
</dbReference>
<dbReference type="InterPro" id="IPR036875">
    <property type="entry name" value="Znf_CCHC_sf"/>
</dbReference>
<evidence type="ECO:0000313" key="3">
    <source>
        <dbReference type="Proteomes" id="UP001057375"/>
    </source>
</evidence>
<dbReference type="InterPro" id="IPR001969">
    <property type="entry name" value="Aspartic_peptidase_AS"/>
</dbReference>
<evidence type="ECO:0000256" key="1">
    <source>
        <dbReference type="SAM" id="MobiDB-lite"/>
    </source>
</evidence>
<keyword evidence="3" id="KW-1185">Reference proteome</keyword>
<protein>
    <recommendedName>
        <fullName evidence="4">Peptidase A2 domain-containing protein</fullName>
    </recommendedName>
</protein>
<dbReference type="EMBL" id="BQXS01000084">
    <property type="protein sequence ID" value="GKT27879.1"/>
    <property type="molecule type" value="Genomic_DNA"/>
</dbReference>
<dbReference type="PROSITE" id="PS00141">
    <property type="entry name" value="ASP_PROTEASE"/>
    <property type="match status" value="1"/>
</dbReference>
<evidence type="ECO:0000313" key="2">
    <source>
        <dbReference type="EMBL" id="GKT27879.1"/>
    </source>
</evidence>
<dbReference type="Proteomes" id="UP001057375">
    <property type="component" value="Unassembled WGS sequence"/>
</dbReference>
<comment type="caution">
    <text evidence="2">The sequence shown here is derived from an EMBL/GenBank/DDBJ whole genome shotgun (WGS) entry which is preliminary data.</text>
</comment>
<feature type="region of interest" description="Disordered" evidence="1">
    <location>
        <begin position="146"/>
        <end position="184"/>
    </location>
</feature>
<proteinExistence type="predicted"/>
<dbReference type="SUPFAM" id="SSF57756">
    <property type="entry name" value="Retrovirus zinc finger-like domains"/>
    <property type="match status" value="1"/>
</dbReference>
<organism evidence="2 3">
    <name type="scientific">Aduncisulcus paluster</name>
    <dbReference type="NCBI Taxonomy" id="2918883"/>
    <lineage>
        <taxon>Eukaryota</taxon>
        <taxon>Metamonada</taxon>
        <taxon>Carpediemonas-like organisms</taxon>
        <taxon>Aduncisulcus</taxon>
    </lineage>
</organism>
<reference evidence="2" key="1">
    <citation type="submission" date="2022-03" db="EMBL/GenBank/DDBJ databases">
        <title>Draft genome sequence of Aduncisulcus paluster, a free-living microaerophilic Fornicata.</title>
        <authorList>
            <person name="Yuyama I."/>
            <person name="Kume K."/>
            <person name="Tamura T."/>
            <person name="Inagaki Y."/>
            <person name="Hashimoto T."/>
        </authorList>
    </citation>
    <scope>NUCLEOTIDE SEQUENCE</scope>
    <source>
        <strain evidence="2">NY0171</strain>
    </source>
</reference>
<name>A0ABQ5K5L4_9EUKA</name>
<sequence>MPTWQKNDSLDEIVIELTRIVAKTEKLQFDQLSKSFGSSPKDFIDSVKDLTMSEDSWTLHNFTDYATEFYSRIEETAVTLPDIKKRFLKGLRPIRFAERVSLDPDVDKAENDRSGIKTIMRKGNVVWANILETFEEAKALGMIKDAEKKSSEPVQKTKSEKPCHGKKKQEGKKEAEEKKPRKKTPYSILSADACSSGGACTSSFDSSCSSFLSSISSSFLIVLALCLLGGIYEAYATDKTVKKPAYWFKLIDAPLRVALLDVTGTKKVRTDEEAKKFKKDLFSLQGPHQEVVTGRHLGHFWVVTGEGLVSLDAPATSYDLHTELFTVVMEKSLSVTSFIKYVTNFKRIVSQAQDTKTTVAPEEKPRQDNPYRKRKRCPYCHKYGHGIRDCRKKKEADAKKGQVKSIRTIAETKVQDSCEVELTLKDNQLPKVMCLLDTGASVSCIMKAFLQQNKNIWDQRNQVPVPYVLADGTKRKSLGSITLNFKLRKPEGNLLEDMENFMIIDDQADTEDMVILGAR</sequence>